<accession>A0A563VNF5</accession>
<dbReference type="AlphaFoldDB" id="A0A563VNF5"/>
<proteinExistence type="predicted"/>
<sequence>MVATKQFAETRTLLTNISWQPFKVMLHGLIRSNSHLWDTLIPCFLDYINHSHGNYNLRFRL</sequence>
<reference evidence="1 2" key="1">
    <citation type="submission" date="2019-01" db="EMBL/GenBank/DDBJ databases">
        <authorList>
            <person name="Brito A."/>
        </authorList>
    </citation>
    <scope>NUCLEOTIDE SEQUENCE [LARGE SCALE GENOMIC DNA]</scope>
    <source>
        <strain evidence="1">1</strain>
    </source>
</reference>
<keyword evidence="2" id="KW-1185">Reference proteome</keyword>
<organism evidence="1 2">
    <name type="scientific">Hyella patelloides LEGE 07179</name>
    <dbReference type="NCBI Taxonomy" id="945734"/>
    <lineage>
        <taxon>Bacteria</taxon>
        <taxon>Bacillati</taxon>
        <taxon>Cyanobacteriota</taxon>
        <taxon>Cyanophyceae</taxon>
        <taxon>Pleurocapsales</taxon>
        <taxon>Hyellaceae</taxon>
        <taxon>Hyella</taxon>
    </lineage>
</organism>
<name>A0A563VNF5_9CYAN</name>
<gene>
    <name evidence="1" type="ORF">H1P_1770003</name>
</gene>
<protein>
    <submittedName>
        <fullName evidence="1">Uncharacterized protein</fullName>
    </submittedName>
</protein>
<evidence type="ECO:0000313" key="2">
    <source>
        <dbReference type="Proteomes" id="UP000320055"/>
    </source>
</evidence>
<evidence type="ECO:0000313" key="1">
    <source>
        <dbReference type="EMBL" id="VEP12996.1"/>
    </source>
</evidence>
<dbReference type="EMBL" id="CAACVJ010000087">
    <property type="protein sequence ID" value="VEP12996.1"/>
    <property type="molecule type" value="Genomic_DNA"/>
</dbReference>
<dbReference type="Proteomes" id="UP000320055">
    <property type="component" value="Unassembled WGS sequence"/>
</dbReference>